<proteinExistence type="inferred from homology"/>
<comment type="similarity">
    <text evidence="3">Belongs to the acetyltransferase family. RimJ subfamily.</text>
</comment>
<dbReference type="SUPFAM" id="SSF55729">
    <property type="entry name" value="Acyl-CoA N-acyltransferases (Nat)"/>
    <property type="match status" value="1"/>
</dbReference>
<dbReference type="EMBL" id="CP061169">
    <property type="protein sequence ID" value="QPZ40128.1"/>
    <property type="molecule type" value="Genomic_DNA"/>
</dbReference>
<feature type="domain" description="N-acetyltransferase" evidence="4">
    <location>
        <begin position="3"/>
        <end position="158"/>
    </location>
</feature>
<gene>
    <name evidence="5" type="ORF">HCR76_01940</name>
</gene>
<dbReference type="PROSITE" id="PS51186">
    <property type="entry name" value="GNAT"/>
    <property type="match status" value="1"/>
</dbReference>
<dbReference type="InterPro" id="IPR051531">
    <property type="entry name" value="N-acetyltransferase"/>
</dbReference>
<sequence length="178" mass="19469">MMITLRPWRLSDASALRECIATSPDLTRQVGTADVSSVEACRAFIRDALPNEASAVNFASCVDDVPVGNIGISSIEYRHSTGWTYYWLAAGARGQGIATRALATVATWAFTEQSIHRLELGHRVDNPASCRVATRAGFIVEGVERERLRYGTERFDVETHARLATDATIDFDPLPLAA</sequence>
<accession>A0ABX6YN16</accession>
<protein>
    <submittedName>
        <fullName evidence="5">GNAT family N-acetyltransferase</fullName>
    </submittedName>
</protein>
<keyword evidence="2" id="KW-0012">Acyltransferase</keyword>
<dbReference type="InterPro" id="IPR016181">
    <property type="entry name" value="Acyl_CoA_acyltransferase"/>
</dbReference>
<keyword evidence="6" id="KW-1185">Reference proteome</keyword>
<organism evidence="5 6">
    <name type="scientific">Paramicrobacterium chengjingii</name>
    <dbReference type="NCBI Taxonomy" id="2769067"/>
    <lineage>
        <taxon>Bacteria</taxon>
        <taxon>Bacillati</taxon>
        <taxon>Actinomycetota</taxon>
        <taxon>Actinomycetes</taxon>
        <taxon>Micrococcales</taxon>
        <taxon>Microbacteriaceae</taxon>
        <taxon>Paramicrobacterium</taxon>
    </lineage>
</organism>
<dbReference type="PANTHER" id="PTHR43792">
    <property type="entry name" value="GNAT FAMILY, PUTATIVE (AFU_ORTHOLOGUE AFUA_3G00765)-RELATED-RELATED"/>
    <property type="match status" value="1"/>
</dbReference>
<dbReference type="InterPro" id="IPR000182">
    <property type="entry name" value="GNAT_dom"/>
</dbReference>
<reference evidence="5 6" key="1">
    <citation type="submission" date="2020-12" db="EMBL/GenBank/DDBJ databases">
        <title>Microbacterium sp. HY060.</title>
        <authorList>
            <person name="Zhou J."/>
        </authorList>
    </citation>
    <scope>NUCLEOTIDE SEQUENCE [LARGE SCALE GENOMIC DNA]</scope>
    <source>
        <strain evidence="5 6">HY60</strain>
    </source>
</reference>
<name>A0ABX6YN16_9MICO</name>
<dbReference type="Proteomes" id="UP000662814">
    <property type="component" value="Chromosome"/>
</dbReference>
<dbReference type="PANTHER" id="PTHR43792:SF8">
    <property type="entry name" value="[RIBOSOMAL PROTEIN US5]-ALANINE N-ACETYLTRANSFERASE"/>
    <property type="match status" value="1"/>
</dbReference>
<evidence type="ECO:0000256" key="2">
    <source>
        <dbReference type="ARBA" id="ARBA00023315"/>
    </source>
</evidence>
<dbReference type="CDD" id="cd04301">
    <property type="entry name" value="NAT_SF"/>
    <property type="match status" value="1"/>
</dbReference>
<evidence type="ECO:0000313" key="6">
    <source>
        <dbReference type="Proteomes" id="UP000662814"/>
    </source>
</evidence>
<dbReference type="Gene3D" id="3.40.630.30">
    <property type="match status" value="1"/>
</dbReference>
<evidence type="ECO:0000259" key="4">
    <source>
        <dbReference type="PROSITE" id="PS51186"/>
    </source>
</evidence>
<dbReference type="Pfam" id="PF13302">
    <property type="entry name" value="Acetyltransf_3"/>
    <property type="match status" value="1"/>
</dbReference>
<evidence type="ECO:0000256" key="1">
    <source>
        <dbReference type="ARBA" id="ARBA00022679"/>
    </source>
</evidence>
<keyword evidence="1" id="KW-0808">Transferase</keyword>
<evidence type="ECO:0000313" key="5">
    <source>
        <dbReference type="EMBL" id="QPZ40128.1"/>
    </source>
</evidence>
<evidence type="ECO:0000256" key="3">
    <source>
        <dbReference type="ARBA" id="ARBA00038502"/>
    </source>
</evidence>